<proteinExistence type="predicted"/>
<accession>A0AAV3RKK0</accession>
<comment type="caution">
    <text evidence="2">The sequence shown here is derived from an EMBL/GenBank/DDBJ whole genome shotgun (WGS) entry which is preliminary data.</text>
</comment>
<feature type="coiled-coil region" evidence="1">
    <location>
        <begin position="271"/>
        <end position="305"/>
    </location>
</feature>
<keyword evidence="3" id="KW-1185">Reference proteome</keyword>
<evidence type="ECO:0000313" key="3">
    <source>
        <dbReference type="Proteomes" id="UP001454036"/>
    </source>
</evidence>
<evidence type="ECO:0000313" key="2">
    <source>
        <dbReference type="EMBL" id="GAA0177682.1"/>
    </source>
</evidence>
<evidence type="ECO:0008006" key="4">
    <source>
        <dbReference type="Google" id="ProtNLM"/>
    </source>
</evidence>
<organism evidence="2 3">
    <name type="scientific">Lithospermum erythrorhizon</name>
    <name type="common">Purple gromwell</name>
    <name type="synonym">Lithospermum officinale var. erythrorhizon</name>
    <dbReference type="NCBI Taxonomy" id="34254"/>
    <lineage>
        <taxon>Eukaryota</taxon>
        <taxon>Viridiplantae</taxon>
        <taxon>Streptophyta</taxon>
        <taxon>Embryophyta</taxon>
        <taxon>Tracheophyta</taxon>
        <taxon>Spermatophyta</taxon>
        <taxon>Magnoliopsida</taxon>
        <taxon>eudicotyledons</taxon>
        <taxon>Gunneridae</taxon>
        <taxon>Pentapetalae</taxon>
        <taxon>asterids</taxon>
        <taxon>lamiids</taxon>
        <taxon>Boraginales</taxon>
        <taxon>Boraginaceae</taxon>
        <taxon>Boraginoideae</taxon>
        <taxon>Lithospermeae</taxon>
        <taxon>Lithospermum</taxon>
    </lineage>
</organism>
<name>A0AAV3RKK0_LITER</name>
<dbReference type="EMBL" id="BAABME010010344">
    <property type="protein sequence ID" value="GAA0177682.1"/>
    <property type="molecule type" value="Genomic_DNA"/>
</dbReference>
<protein>
    <recommendedName>
        <fullName evidence="4">Aminotransferase-like plant mobile domain-containing protein</fullName>
    </recommendedName>
</protein>
<evidence type="ECO:0000256" key="1">
    <source>
        <dbReference type="SAM" id="Coils"/>
    </source>
</evidence>
<sequence>MARLAPPVLACIYRSLSQISLSDNPSIAQECFHVHYLVGWMWAYLDAQNTSTNKLDGPLMVRYHGKGKGKVYSLSDARSELHLCELGYTPVIPGLSSNTRVVINSGACVSYLERHKQSHFQEESSCRYTLFYFGFQVIWIFQEEALLKQTVPQKTGMRNMPEVVEIYSSTSEQEHTQLIDTLESPEYFTTEVVESCPPVLPTLTLFQEAEGILRAGASSLWSCICTRLEGRLPEIRLFTSPAREAVTTSTTASQNSTSEASSKLSLLMVSSEDLALKQQREVQKAEELEQEVAELEAPARDLRVRAQEQSPLLLGLILRQLILTESPKDSYFRGGDPSRVSQASGIFDYRSRSF</sequence>
<keyword evidence="1" id="KW-0175">Coiled coil</keyword>
<gene>
    <name evidence="2" type="ORF">LIER_29733</name>
</gene>
<reference evidence="2 3" key="1">
    <citation type="submission" date="2024-01" db="EMBL/GenBank/DDBJ databases">
        <title>The complete chloroplast genome sequence of Lithospermum erythrorhizon: insights into the phylogenetic relationship among Boraginaceae species and the maternal lineages of purple gromwells.</title>
        <authorList>
            <person name="Okada T."/>
            <person name="Watanabe K."/>
        </authorList>
    </citation>
    <scope>NUCLEOTIDE SEQUENCE [LARGE SCALE GENOMIC DNA]</scope>
</reference>
<dbReference type="AlphaFoldDB" id="A0AAV3RKK0"/>
<dbReference type="Proteomes" id="UP001454036">
    <property type="component" value="Unassembled WGS sequence"/>
</dbReference>